<dbReference type="GO" id="GO:0046872">
    <property type="term" value="F:metal ion binding"/>
    <property type="evidence" value="ECO:0007669"/>
    <property type="project" value="UniProtKB-KW"/>
</dbReference>
<proteinExistence type="inferred from homology"/>
<dbReference type="RefSeq" id="WP_037237661.1">
    <property type="nucleotide sequence ID" value="NZ_JAEMUK010000013.1"/>
</dbReference>
<comment type="cofactor">
    <cofactor evidence="1">
        <name>Mg(2+)</name>
        <dbReference type="ChEBI" id="CHEBI:18420"/>
    </cofactor>
</comment>
<dbReference type="InterPro" id="IPR050556">
    <property type="entry name" value="Type_II_TA_system_RNase"/>
</dbReference>
<reference evidence="9 10" key="1">
    <citation type="submission" date="2020-12" db="EMBL/GenBank/DDBJ databases">
        <title>Revised draft genomes of Rhodomicrobium vannielii ATCC 17100 and Rhodomicrobium udaipurense JA643.</title>
        <authorList>
            <person name="Conners E.M."/>
            <person name="Davenport E.J."/>
            <person name="Bose A."/>
        </authorList>
    </citation>
    <scope>NUCLEOTIDE SEQUENCE [LARGE SCALE GENOMIC DNA]</scope>
    <source>
        <strain evidence="9 10">JA643</strain>
    </source>
</reference>
<name>A0A8I1KJV8_9HYPH</name>
<dbReference type="Pfam" id="PF01850">
    <property type="entry name" value="PIN"/>
    <property type="match status" value="1"/>
</dbReference>
<keyword evidence="4" id="KW-0479">Metal-binding</keyword>
<evidence type="ECO:0000256" key="6">
    <source>
        <dbReference type="ARBA" id="ARBA00022842"/>
    </source>
</evidence>
<dbReference type="EMBL" id="JAEMUK010000013">
    <property type="protein sequence ID" value="MBJ7543324.1"/>
    <property type="molecule type" value="Genomic_DNA"/>
</dbReference>
<dbReference type="SUPFAM" id="SSF88723">
    <property type="entry name" value="PIN domain-like"/>
    <property type="match status" value="1"/>
</dbReference>
<protein>
    <submittedName>
        <fullName evidence="9">PIN domain nuclease</fullName>
    </submittedName>
</protein>
<comment type="similarity">
    <text evidence="7">Belongs to the PINc/VapC protein family.</text>
</comment>
<keyword evidence="5" id="KW-0378">Hydrolase</keyword>
<dbReference type="GO" id="GO:0004518">
    <property type="term" value="F:nuclease activity"/>
    <property type="evidence" value="ECO:0007669"/>
    <property type="project" value="UniProtKB-KW"/>
</dbReference>
<dbReference type="InterPro" id="IPR002716">
    <property type="entry name" value="PIN_dom"/>
</dbReference>
<evidence type="ECO:0000256" key="1">
    <source>
        <dbReference type="ARBA" id="ARBA00001946"/>
    </source>
</evidence>
<feature type="domain" description="PIN" evidence="8">
    <location>
        <begin position="1"/>
        <end position="120"/>
    </location>
</feature>
<evidence type="ECO:0000259" key="8">
    <source>
        <dbReference type="Pfam" id="PF01850"/>
    </source>
</evidence>
<evidence type="ECO:0000256" key="5">
    <source>
        <dbReference type="ARBA" id="ARBA00022801"/>
    </source>
</evidence>
<dbReference type="InterPro" id="IPR029060">
    <property type="entry name" value="PIN-like_dom_sf"/>
</dbReference>
<dbReference type="GO" id="GO:0016787">
    <property type="term" value="F:hydrolase activity"/>
    <property type="evidence" value="ECO:0007669"/>
    <property type="project" value="UniProtKB-KW"/>
</dbReference>
<organism evidence="9 10">
    <name type="scientific">Rhodomicrobium udaipurense</name>
    <dbReference type="NCBI Taxonomy" id="1202716"/>
    <lineage>
        <taxon>Bacteria</taxon>
        <taxon>Pseudomonadati</taxon>
        <taxon>Pseudomonadota</taxon>
        <taxon>Alphaproteobacteria</taxon>
        <taxon>Hyphomicrobiales</taxon>
        <taxon>Hyphomicrobiaceae</taxon>
        <taxon>Rhodomicrobium</taxon>
    </lineage>
</organism>
<dbReference type="Proteomes" id="UP000623250">
    <property type="component" value="Unassembled WGS sequence"/>
</dbReference>
<gene>
    <name evidence="9" type="ORF">JDN41_07120</name>
</gene>
<evidence type="ECO:0000256" key="7">
    <source>
        <dbReference type="ARBA" id="ARBA00038093"/>
    </source>
</evidence>
<dbReference type="Gene3D" id="3.40.50.1010">
    <property type="entry name" value="5'-nuclease"/>
    <property type="match status" value="1"/>
</dbReference>
<sequence length="138" mass="15168">MLIDTSTLVALFRDRTGRVARALQTVLEGRDYYLTRFTQTELLAGARDEVEWLKLADYLADQDYVEAGAETWSAAARLAFDLRREGLPIPGAPTCCIAAIAIENGMTLLHNDADFATIAKVSALKHLPFETLGAVRVI</sequence>
<keyword evidence="3" id="KW-0540">Nuclease</keyword>
<evidence type="ECO:0000256" key="3">
    <source>
        <dbReference type="ARBA" id="ARBA00022722"/>
    </source>
</evidence>
<dbReference type="AlphaFoldDB" id="A0A8I1KJV8"/>
<keyword evidence="10" id="KW-1185">Reference proteome</keyword>
<evidence type="ECO:0000313" key="9">
    <source>
        <dbReference type="EMBL" id="MBJ7543324.1"/>
    </source>
</evidence>
<evidence type="ECO:0000256" key="4">
    <source>
        <dbReference type="ARBA" id="ARBA00022723"/>
    </source>
</evidence>
<dbReference type="PANTHER" id="PTHR33653">
    <property type="entry name" value="RIBONUCLEASE VAPC2"/>
    <property type="match status" value="1"/>
</dbReference>
<evidence type="ECO:0000256" key="2">
    <source>
        <dbReference type="ARBA" id="ARBA00022649"/>
    </source>
</evidence>
<evidence type="ECO:0000313" key="10">
    <source>
        <dbReference type="Proteomes" id="UP000623250"/>
    </source>
</evidence>
<dbReference type="CDD" id="cd18761">
    <property type="entry name" value="PIN_MtVapC3-like"/>
    <property type="match status" value="1"/>
</dbReference>
<accession>A0A8I1KJV8</accession>
<keyword evidence="2" id="KW-1277">Toxin-antitoxin system</keyword>
<comment type="caution">
    <text evidence="9">The sequence shown here is derived from an EMBL/GenBank/DDBJ whole genome shotgun (WGS) entry which is preliminary data.</text>
</comment>
<keyword evidence="6" id="KW-0460">Magnesium</keyword>
<dbReference type="PANTHER" id="PTHR33653:SF1">
    <property type="entry name" value="RIBONUCLEASE VAPC2"/>
    <property type="match status" value="1"/>
</dbReference>